<gene>
    <name evidence="2" type="ORF">F6J89_22510</name>
</gene>
<reference evidence="2" key="1">
    <citation type="submission" date="2019-11" db="EMBL/GenBank/DDBJ databases">
        <title>Genomic insights into an expanded diversity of filamentous marine cyanobacteria reveals the extraordinary biosynthetic potential of Moorea and Okeania.</title>
        <authorList>
            <person name="Ferreira Leao T."/>
            <person name="Wang M."/>
            <person name="Moss N."/>
            <person name="Da Silva R."/>
            <person name="Sanders J."/>
            <person name="Nurk S."/>
            <person name="Gurevich A."/>
            <person name="Humphrey G."/>
            <person name="Reher R."/>
            <person name="Zhu Q."/>
            <person name="Belda-Ferre P."/>
            <person name="Glukhov E."/>
            <person name="Rex R."/>
            <person name="Dorrestein P.C."/>
            <person name="Knight R."/>
            <person name="Pevzner P."/>
            <person name="Gerwick W.H."/>
            <person name="Gerwick L."/>
        </authorList>
    </citation>
    <scope>NUCLEOTIDE SEQUENCE</scope>
    <source>
        <strain evidence="2">SIO1C4</strain>
    </source>
</reference>
<dbReference type="InterPro" id="IPR013024">
    <property type="entry name" value="GGCT-like"/>
</dbReference>
<dbReference type="CDD" id="cd06661">
    <property type="entry name" value="GGCT_like"/>
    <property type="match status" value="1"/>
</dbReference>
<organism evidence="2">
    <name type="scientific">Symploca sp. SIO1C4</name>
    <dbReference type="NCBI Taxonomy" id="2607765"/>
    <lineage>
        <taxon>Bacteria</taxon>
        <taxon>Bacillati</taxon>
        <taxon>Cyanobacteriota</taxon>
        <taxon>Cyanophyceae</taxon>
        <taxon>Coleofasciculales</taxon>
        <taxon>Coleofasciculaceae</taxon>
        <taxon>Symploca</taxon>
    </lineage>
</organism>
<feature type="domain" description="Gamma-glutamylcyclotransferase AIG2-like" evidence="1">
    <location>
        <begin position="9"/>
        <end position="134"/>
    </location>
</feature>
<dbReference type="InterPro" id="IPR009288">
    <property type="entry name" value="AIG2-like_dom"/>
</dbReference>
<sequence>MNHEQYTRVFVYGTLKPGEVNYDQYCASKIVEETRAVAFGGLFDLPIGYPAMTLGNSRVEGFVLTFPEDGILRQLDELEDYEPQRKPEENEYNRHQIETYSLEGKVLGLSWVYLMTIEQVRLQGGVLLRSGFWNSRC</sequence>
<proteinExistence type="predicted"/>
<dbReference type="EMBL" id="JAAHFQ010000529">
    <property type="protein sequence ID" value="NER30319.1"/>
    <property type="molecule type" value="Genomic_DNA"/>
</dbReference>
<comment type="caution">
    <text evidence="2">The sequence shown here is derived from an EMBL/GenBank/DDBJ whole genome shotgun (WGS) entry which is preliminary data.</text>
</comment>
<evidence type="ECO:0000259" key="1">
    <source>
        <dbReference type="Pfam" id="PF06094"/>
    </source>
</evidence>
<accession>A0A6B3NB38</accession>
<dbReference type="InterPro" id="IPR036568">
    <property type="entry name" value="GGCT-like_sf"/>
</dbReference>
<keyword evidence="2" id="KW-0808">Transferase</keyword>
<dbReference type="SUPFAM" id="SSF110857">
    <property type="entry name" value="Gamma-glutamyl cyclotransferase-like"/>
    <property type="match status" value="1"/>
</dbReference>
<dbReference type="GO" id="GO:0016740">
    <property type="term" value="F:transferase activity"/>
    <property type="evidence" value="ECO:0007669"/>
    <property type="project" value="UniProtKB-KW"/>
</dbReference>
<name>A0A6B3NB38_9CYAN</name>
<dbReference type="AlphaFoldDB" id="A0A6B3NB38"/>
<evidence type="ECO:0000313" key="2">
    <source>
        <dbReference type="EMBL" id="NER30319.1"/>
    </source>
</evidence>
<protein>
    <submittedName>
        <fullName evidence="2">Gamma-glutamylcyclotransferase</fullName>
    </submittedName>
</protein>
<dbReference type="Gene3D" id="3.10.490.10">
    <property type="entry name" value="Gamma-glutamyl cyclotransferase-like"/>
    <property type="match status" value="1"/>
</dbReference>
<dbReference type="Pfam" id="PF06094">
    <property type="entry name" value="GGACT"/>
    <property type="match status" value="1"/>
</dbReference>